<name>G0UWU7_TRYCI</name>
<accession>G0UWU7</accession>
<proteinExistence type="predicted"/>
<evidence type="ECO:0000256" key="5">
    <source>
        <dbReference type="SAM" id="MobiDB-lite"/>
    </source>
</evidence>
<keyword evidence="6" id="KW-0472">Membrane</keyword>
<keyword evidence="1" id="KW-0479">Metal-binding</keyword>
<feature type="transmembrane region" description="Helical" evidence="6">
    <location>
        <begin position="36"/>
        <end position="57"/>
    </location>
</feature>
<dbReference type="PROSITE" id="PS50089">
    <property type="entry name" value="ZF_RING_2"/>
    <property type="match status" value="1"/>
</dbReference>
<gene>
    <name evidence="8" type="ORF">TCIL3000_10_6370</name>
</gene>
<feature type="compositionally biased region" description="Basic residues" evidence="5">
    <location>
        <begin position="506"/>
        <end position="518"/>
    </location>
</feature>
<dbReference type="GO" id="GO:0061630">
    <property type="term" value="F:ubiquitin protein ligase activity"/>
    <property type="evidence" value="ECO:0007669"/>
    <property type="project" value="TreeGrafter"/>
</dbReference>
<evidence type="ECO:0000259" key="7">
    <source>
        <dbReference type="PROSITE" id="PS50089"/>
    </source>
</evidence>
<keyword evidence="3" id="KW-0862">Zinc</keyword>
<feature type="region of interest" description="Disordered" evidence="5">
    <location>
        <begin position="458"/>
        <end position="518"/>
    </location>
</feature>
<reference evidence="8" key="1">
    <citation type="journal article" date="2012" name="Proc. Natl. Acad. Sci. U.S.A.">
        <title>Antigenic diversity is generated by distinct evolutionary mechanisms in African trypanosome species.</title>
        <authorList>
            <person name="Jackson A.P."/>
            <person name="Berry A."/>
            <person name="Aslett M."/>
            <person name="Allison H.C."/>
            <person name="Burton P."/>
            <person name="Vavrova-Anderson J."/>
            <person name="Brown R."/>
            <person name="Browne H."/>
            <person name="Corton N."/>
            <person name="Hauser H."/>
            <person name="Gamble J."/>
            <person name="Gilderthorp R."/>
            <person name="Marcello L."/>
            <person name="McQuillan J."/>
            <person name="Otto T.D."/>
            <person name="Quail M.A."/>
            <person name="Sanders M.J."/>
            <person name="van Tonder A."/>
            <person name="Ginger M.L."/>
            <person name="Field M.C."/>
            <person name="Barry J.D."/>
            <person name="Hertz-Fowler C."/>
            <person name="Berriman M."/>
        </authorList>
    </citation>
    <scope>NUCLEOTIDE SEQUENCE</scope>
    <source>
        <strain evidence="8">IL3000</strain>
    </source>
</reference>
<feature type="domain" description="RING-type" evidence="7">
    <location>
        <begin position="284"/>
        <end position="325"/>
    </location>
</feature>
<dbReference type="SUPFAM" id="SSF57850">
    <property type="entry name" value="RING/U-box"/>
    <property type="match status" value="1"/>
</dbReference>
<keyword evidence="6" id="KW-0812">Transmembrane</keyword>
<dbReference type="InterPro" id="IPR001841">
    <property type="entry name" value="Znf_RING"/>
</dbReference>
<protein>
    <submittedName>
        <fullName evidence="8">Uncharacterized protein TCIL3000_10_6370</fullName>
    </submittedName>
</protein>
<feature type="transmembrane region" description="Helical" evidence="6">
    <location>
        <begin position="6"/>
        <end position="24"/>
    </location>
</feature>
<dbReference type="GO" id="GO:0012505">
    <property type="term" value="C:endomembrane system"/>
    <property type="evidence" value="ECO:0007669"/>
    <property type="project" value="TreeGrafter"/>
</dbReference>
<dbReference type="InterPro" id="IPR013083">
    <property type="entry name" value="Znf_RING/FYVE/PHD"/>
</dbReference>
<dbReference type="GO" id="GO:0008270">
    <property type="term" value="F:zinc ion binding"/>
    <property type="evidence" value="ECO:0007669"/>
    <property type="project" value="UniProtKB-KW"/>
</dbReference>
<dbReference type="GO" id="GO:0043161">
    <property type="term" value="P:proteasome-mediated ubiquitin-dependent protein catabolic process"/>
    <property type="evidence" value="ECO:0007669"/>
    <property type="project" value="TreeGrafter"/>
</dbReference>
<dbReference type="Gene3D" id="3.30.40.10">
    <property type="entry name" value="Zinc/RING finger domain, C3HC4 (zinc finger)"/>
    <property type="match status" value="1"/>
</dbReference>
<dbReference type="EMBL" id="HE575323">
    <property type="protein sequence ID" value="CCC93864.1"/>
    <property type="molecule type" value="Genomic_DNA"/>
</dbReference>
<evidence type="ECO:0000256" key="2">
    <source>
        <dbReference type="ARBA" id="ARBA00022771"/>
    </source>
</evidence>
<dbReference type="InterPro" id="IPR050731">
    <property type="entry name" value="HRD1_E3_ubiq-ligases"/>
</dbReference>
<organism evidence="8">
    <name type="scientific">Trypanosoma congolense (strain IL3000)</name>
    <dbReference type="NCBI Taxonomy" id="1068625"/>
    <lineage>
        <taxon>Eukaryota</taxon>
        <taxon>Discoba</taxon>
        <taxon>Euglenozoa</taxon>
        <taxon>Kinetoplastea</taxon>
        <taxon>Metakinetoplastina</taxon>
        <taxon>Trypanosomatida</taxon>
        <taxon>Trypanosomatidae</taxon>
        <taxon>Trypanosoma</taxon>
        <taxon>Nannomonas</taxon>
    </lineage>
</organism>
<evidence type="ECO:0000256" key="4">
    <source>
        <dbReference type="PROSITE-ProRule" id="PRU00175"/>
    </source>
</evidence>
<evidence type="ECO:0000256" key="3">
    <source>
        <dbReference type="ARBA" id="ARBA00022833"/>
    </source>
</evidence>
<keyword evidence="6" id="KW-1133">Transmembrane helix</keyword>
<dbReference type="VEuPathDB" id="TriTrypDB:TcIL3000_10_6370"/>
<evidence type="ECO:0000256" key="6">
    <source>
        <dbReference type="SAM" id="Phobius"/>
    </source>
</evidence>
<dbReference type="Pfam" id="PF13639">
    <property type="entry name" value="zf-RING_2"/>
    <property type="match status" value="1"/>
</dbReference>
<dbReference type="SMART" id="SM00184">
    <property type="entry name" value="RING"/>
    <property type="match status" value="1"/>
</dbReference>
<evidence type="ECO:0000313" key="8">
    <source>
        <dbReference type="EMBL" id="CCC93864.1"/>
    </source>
</evidence>
<dbReference type="AlphaFoldDB" id="G0UWU7"/>
<dbReference type="PANTHER" id="PTHR22763">
    <property type="entry name" value="RING ZINC FINGER PROTEIN"/>
    <property type="match status" value="1"/>
</dbReference>
<sequence length="518" mass="56764">MTVTSIHVMVAIFGLGLVVKWNLLMNAPQTAVAIMWVFLAGVVKFASWHALTLFKWLCGAAGSDFQRVNDAEDSRPFSTSALLVSFNPILLTYAVGVSETFEWFNSHIVNLIVSTWIVALEQQLEKWPSRRDTKFRVVSGALCCFSLLCGMLHWAFHATVAEDRSPGGSVAQYVVTVSSASAVIRIWELLIYGLAHVWHSMKAPHDCVEASNFDPMDEAGLWVRSACAFAALFVSIAYCPKSTGFLVQFTVIRSFCHASYSVLLLLRLRCILNSVAEVEATALCVICQDPIAPPERGRRLQCGHIFHSLCLRRWLMRRSCCPTCRQPPFKRGEGPDSCLEVFSEIITDTRSPSVQREERGPVRQRRLALQDVGVQAIFTDPEQSTMPTGPLFPLRQPYCHAVGAASGFVAAYDGEGSSASTVLPISNAQLGSSATVESPMQLDVFADMPIETAPTIARRPRKEGTARVHASSETSASIGPPTEILTESTATNVGRGEGTRLWGVKKPTKPSKRQRGAD</sequence>
<evidence type="ECO:0000256" key="1">
    <source>
        <dbReference type="ARBA" id="ARBA00022723"/>
    </source>
</evidence>
<keyword evidence="2 4" id="KW-0863">Zinc-finger</keyword>